<feature type="compositionally biased region" description="Low complexity" evidence="1">
    <location>
        <begin position="63"/>
        <end position="77"/>
    </location>
</feature>
<accession>A0A4U0WE47</accession>
<gene>
    <name evidence="2" type="ORF">B0A49_10896</name>
</gene>
<reference evidence="2 3" key="1">
    <citation type="submission" date="2017-03" db="EMBL/GenBank/DDBJ databases">
        <title>Genomes of endolithic fungi from Antarctica.</title>
        <authorList>
            <person name="Coleine C."/>
            <person name="Masonjones S."/>
            <person name="Stajich J.E."/>
        </authorList>
    </citation>
    <scope>NUCLEOTIDE SEQUENCE [LARGE SCALE GENOMIC DNA]</scope>
    <source>
        <strain evidence="2 3">CCFEE 5187</strain>
    </source>
</reference>
<feature type="compositionally biased region" description="Polar residues" evidence="1">
    <location>
        <begin position="78"/>
        <end position="87"/>
    </location>
</feature>
<sequence length="517" mass="56735">MANAAPQTSNLSVAPYYQQANASTNKHPYQRLQEDYDLSAQTLSNAAMYSEPSHNGGFSEDIQSQSLSSLLQAANSATEQGPASSNPVHGADVTGASQDYGVRDISQAEAALASLRNGARNKRKRSVSVEEVEPISNNGDGHSFEDDDPQEWRKRPKKTLRFRPVVVQNIQHEGINDHAQTENIHYAFADTQQIHMVLNGTNGPRAAGMQTASALFRQPSATSKKATRPPMSKLFSSLEQTPENFLHLSAAAKAFMLDADHPERQACVGNRGKGDTDMVKLRLYNCVKEFLDGGEGAKYFGPGTTNAEGQQRQFNWPNDVNKVISLCTPLLRRMVTNERQRQYAIETRKHGGSIGGKRANSDNGTIDASGLAESPRPAAENATSNGTDLGYQHASLQTSAPTLSDHAYESALGMRQAAQGATQMGHIYILGKDYALQEPRTEVPADHSLTWDFMVQILCRKMIVYDEQTILSKVSVQVHTRNGLTPVHNAEEWRDALGDIRQTVWMEGDVRVVVNML</sequence>
<evidence type="ECO:0000313" key="2">
    <source>
        <dbReference type="EMBL" id="TKA61054.1"/>
    </source>
</evidence>
<dbReference type="AlphaFoldDB" id="A0A4U0WE47"/>
<feature type="region of interest" description="Disordered" evidence="1">
    <location>
        <begin position="48"/>
        <end position="96"/>
    </location>
</feature>
<dbReference type="Proteomes" id="UP000308768">
    <property type="component" value="Unassembled WGS sequence"/>
</dbReference>
<organism evidence="2 3">
    <name type="scientific">Cryomyces minteri</name>
    <dbReference type="NCBI Taxonomy" id="331657"/>
    <lineage>
        <taxon>Eukaryota</taxon>
        <taxon>Fungi</taxon>
        <taxon>Dikarya</taxon>
        <taxon>Ascomycota</taxon>
        <taxon>Pezizomycotina</taxon>
        <taxon>Dothideomycetes</taxon>
        <taxon>Dothideomycetes incertae sedis</taxon>
        <taxon>Cryomyces</taxon>
    </lineage>
</organism>
<protein>
    <submittedName>
        <fullName evidence="2">Uncharacterized protein</fullName>
    </submittedName>
</protein>
<dbReference type="OrthoDB" id="5373017at2759"/>
<evidence type="ECO:0000256" key="1">
    <source>
        <dbReference type="SAM" id="MobiDB-lite"/>
    </source>
</evidence>
<feature type="region of interest" description="Disordered" evidence="1">
    <location>
        <begin position="118"/>
        <end position="157"/>
    </location>
</feature>
<dbReference type="EMBL" id="NAJN01001815">
    <property type="protein sequence ID" value="TKA61054.1"/>
    <property type="molecule type" value="Genomic_DNA"/>
</dbReference>
<comment type="caution">
    <text evidence="2">The sequence shown here is derived from an EMBL/GenBank/DDBJ whole genome shotgun (WGS) entry which is preliminary data.</text>
</comment>
<feature type="region of interest" description="Disordered" evidence="1">
    <location>
        <begin position="344"/>
        <end position="390"/>
    </location>
</feature>
<name>A0A4U0WE47_9PEZI</name>
<dbReference type="STRING" id="331657.A0A4U0WE47"/>
<proteinExistence type="predicted"/>
<keyword evidence="3" id="KW-1185">Reference proteome</keyword>
<evidence type="ECO:0000313" key="3">
    <source>
        <dbReference type="Proteomes" id="UP000308768"/>
    </source>
</evidence>